<name>A0A0S6UEB7_NEOTH</name>
<sequence>MQKMLFEADLHTHTVASGHAYSTVKELAEAAEKRGLKMIAITDHGLKMPGGPHEYHFGNLVALPRKIGGVEILRGVEANIIDVDGNLDLPERLLEELDIVLAGFHTGTGFDNRPAEDYTRAVLAAIANPRVHLIVHPGNPDFPVDIEKLVLAAAREHKALEINNNSFSISRQGSLPRCQLLAKLAQKHKVQVAVNSDAHIFSSVGNFARAWQVARSAGISEDQVINKTADRVKEYLGWHRRRGQALQEEGT</sequence>
<protein>
    <submittedName>
        <fullName evidence="2">Histidinol phosphatase and related hydrolases of the PHP family</fullName>
    </submittedName>
</protein>
<dbReference type="GO" id="GO:0008270">
    <property type="term" value="F:zinc ion binding"/>
    <property type="evidence" value="ECO:0007669"/>
    <property type="project" value="TreeGrafter"/>
</dbReference>
<dbReference type="InterPro" id="IPR003141">
    <property type="entry name" value="Pol/His_phosphatase_N"/>
</dbReference>
<evidence type="ECO:0000313" key="2">
    <source>
        <dbReference type="EMBL" id="GAF25728.1"/>
    </source>
</evidence>
<reference evidence="2" key="1">
    <citation type="journal article" date="2014" name="Gene">
        <title>Genome-guided analysis of transformation efficiency and carbon dioxide assimilation by Moorella thermoacetica Y72.</title>
        <authorList>
            <person name="Tsukahara K."/>
            <person name="Kita A."/>
            <person name="Nakashimada Y."/>
            <person name="Hoshino T."/>
            <person name="Murakami K."/>
        </authorList>
    </citation>
    <scope>NUCLEOTIDE SEQUENCE [LARGE SCALE GENOMIC DNA]</scope>
    <source>
        <strain evidence="2">Y72</strain>
    </source>
</reference>
<dbReference type="Proteomes" id="UP000063718">
    <property type="component" value="Unassembled WGS sequence"/>
</dbReference>
<feature type="domain" description="Polymerase/histidinol phosphatase N-terminal" evidence="1">
    <location>
        <begin position="8"/>
        <end position="82"/>
    </location>
</feature>
<dbReference type="InterPro" id="IPR050243">
    <property type="entry name" value="PHP_phosphatase"/>
</dbReference>
<dbReference type="SUPFAM" id="SSF89550">
    <property type="entry name" value="PHP domain-like"/>
    <property type="match status" value="1"/>
</dbReference>
<dbReference type="InterPro" id="IPR016195">
    <property type="entry name" value="Pol/histidinol_Pase-like"/>
</dbReference>
<dbReference type="GO" id="GO:0005829">
    <property type="term" value="C:cytosol"/>
    <property type="evidence" value="ECO:0007669"/>
    <property type="project" value="TreeGrafter"/>
</dbReference>
<dbReference type="SMART" id="SM00481">
    <property type="entry name" value="POLIIIAc"/>
    <property type="match status" value="1"/>
</dbReference>
<dbReference type="GO" id="GO:0071978">
    <property type="term" value="P:bacterial-type flagellum-dependent swarming motility"/>
    <property type="evidence" value="ECO:0007669"/>
    <property type="project" value="TreeGrafter"/>
</dbReference>
<dbReference type="CDD" id="cd07437">
    <property type="entry name" value="PHP_HisPPase_Ycdx_like"/>
    <property type="match status" value="1"/>
</dbReference>
<dbReference type="EMBL" id="DF238840">
    <property type="protein sequence ID" value="GAF25728.1"/>
    <property type="molecule type" value="Genomic_DNA"/>
</dbReference>
<dbReference type="InterPro" id="IPR004013">
    <property type="entry name" value="PHP_dom"/>
</dbReference>
<dbReference type="Pfam" id="PF02811">
    <property type="entry name" value="PHP"/>
    <property type="match status" value="1"/>
</dbReference>
<dbReference type="NCBIfam" id="NF006702">
    <property type="entry name" value="PRK09248.1"/>
    <property type="match status" value="1"/>
</dbReference>
<dbReference type="PANTHER" id="PTHR36928:SF1">
    <property type="entry name" value="PHOSPHATASE YCDX-RELATED"/>
    <property type="match status" value="1"/>
</dbReference>
<keyword evidence="2" id="KW-0378">Hydrolase</keyword>
<proteinExistence type="predicted"/>
<dbReference type="GO" id="GO:0042578">
    <property type="term" value="F:phosphoric ester hydrolase activity"/>
    <property type="evidence" value="ECO:0007669"/>
    <property type="project" value="TreeGrafter"/>
</dbReference>
<dbReference type="AlphaFoldDB" id="A0A0S6UEB7"/>
<dbReference type="Gene3D" id="3.20.20.140">
    <property type="entry name" value="Metal-dependent hydrolases"/>
    <property type="match status" value="1"/>
</dbReference>
<evidence type="ECO:0000259" key="1">
    <source>
        <dbReference type="SMART" id="SM00481"/>
    </source>
</evidence>
<organism evidence="2">
    <name type="scientific">Moorella thermoacetica Y72</name>
    <dbReference type="NCBI Taxonomy" id="1325331"/>
    <lineage>
        <taxon>Bacteria</taxon>
        <taxon>Bacillati</taxon>
        <taxon>Bacillota</taxon>
        <taxon>Clostridia</taxon>
        <taxon>Neomoorellales</taxon>
        <taxon>Neomoorellaceae</taxon>
        <taxon>Neomoorella</taxon>
    </lineage>
</organism>
<dbReference type="PANTHER" id="PTHR36928">
    <property type="entry name" value="PHOSPHATASE YCDX-RELATED"/>
    <property type="match status" value="1"/>
</dbReference>
<gene>
    <name evidence="2" type="ORF">MTY_1064</name>
</gene>
<accession>A0A0S6UEB7</accession>